<dbReference type="Gene3D" id="3.40.50.150">
    <property type="entry name" value="Vaccinia Virus protein VP39"/>
    <property type="match status" value="1"/>
</dbReference>
<evidence type="ECO:0000313" key="7">
    <source>
        <dbReference type="EMBL" id="JAC97757.1"/>
    </source>
</evidence>
<feature type="domain" description="SAM-dependent MTase RsmB/NOP-type" evidence="6">
    <location>
        <begin position="124"/>
        <end position="432"/>
    </location>
</feature>
<dbReference type="GeneID" id="105214281"/>
<keyword evidence="2 5" id="KW-0808">Transferase</keyword>
<dbReference type="PRINTS" id="PR02008">
    <property type="entry name" value="RCMTFAMILY"/>
</dbReference>
<comment type="caution">
    <text evidence="5">Lacks conserved residue(s) required for the propagation of feature annotation.</text>
</comment>
<evidence type="ECO:0000256" key="1">
    <source>
        <dbReference type="ARBA" id="ARBA00022603"/>
    </source>
</evidence>
<dbReference type="InterPro" id="IPR049561">
    <property type="entry name" value="NSUN5_7_fdxn-like"/>
</dbReference>
<keyword evidence="3 5" id="KW-0949">S-adenosyl-L-methionine</keyword>
<dbReference type="InterPro" id="IPR023267">
    <property type="entry name" value="RCMT"/>
</dbReference>
<dbReference type="InterPro" id="IPR048889">
    <property type="entry name" value="NSUN5_RCM1_N"/>
</dbReference>
<comment type="similarity">
    <text evidence="5">Belongs to the class I-like SAM-binding methyltransferase superfamily. RsmB/NOP family.</text>
</comment>
<evidence type="ECO:0000256" key="5">
    <source>
        <dbReference type="PROSITE-ProRule" id="PRU01023"/>
    </source>
</evidence>
<accession>A0A0A1WH93</accession>
<dbReference type="InterPro" id="IPR049560">
    <property type="entry name" value="MeTrfase_RsmB-F_NOP2_cat"/>
</dbReference>
<organism evidence="7">
    <name type="scientific">Zeugodacus cucurbitae</name>
    <name type="common">Melon fruit fly</name>
    <name type="synonym">Bactrocera cucurbitae</name>
    <dbReference type="NCBI Taxonomy" id="28588"/>
    <lineage>
        <taxon>Eukaryota</taxon>
        <taxon>Metazoa</taxon>
        <taxon>Ecdysozoa</taxon>
        <taxon>Arthropoda</taxon>
        <taxon>Hexapoda</taxon>
        <taxon>Insecta</taxon>
        <taxon>Pterygota</taxon>
        <taxon>Neoptera</taxon>
        <taxon>Endopterygota</taxon>
        <taxon>Diptera</taxon>
        <taxon>Brachycera</taxon>
        <taxon>Muscomorpha</taxon>
        <taxon>Tephritoidea</taxon>
        <taxon>Tephritidae</taxon>
        <taxon>Zeugodacus</taxon>
        <taxon>Zeugodacus</taxon>
    </lineage>
</organism>
<dbReference type="GO" id="GO:0070475">
    <property type="term" value="P:rRNA base methylation"/>
    <property type="evidence" value="ECO:0007669"/>
    <property type="project" value="TreeGrafter"/>
</dbReference>
<dbReference type="OrthoDB" id="435282at2759"/>
<feature type="binding site" evidence="5">
    <location>
        <position position="309"/>
    </location>
    <ligand>
        <name>S-adenosyl-L-methionine</name>
        <dbReference type="ChEBI" id="CHEBI:59789"/>
    </ligand>
</feature>
<feature type="binding site" evidence="5">
    <location>
        <position position="264"/>
    </location>
    <ligand>
        <name>S-adenosyl-L-methionine</name>
        <dbReference type="ChEBI" id="CHEBI:59789"/>
    </ligand>
</feature>
<dbReference type="PROSITE" id="PS51686">
    <property type="entry name" value="SAM_MT_RSMB_NOP"/>
    <property type="match status" value="1"/>
</dbReference>
<dbReference type="GO" id="GO:0008173">
    <property type="term" value="F:RNA methyltransferase activity"/>
    <property type="evidence" value="ECO:0007669"/>
    <property type="project" value="InterPro"/>
</dbReference>
<dbReference type="InterPro" id="IPR001678">
    <property type="entry name" value="MeTrfase_RsmB-F_NOP2_dom"/>
</dbReference>
<dbReference type="InterPro" id="IPR029063">
    <property type="entry name" value="SAM-dependent_MTases_sf"/>
</dbReference>
<dbReference type="CTD" id="55695"/>
<dbReference type="GO" id="GO:0005730">
    <property type="term" value="C:nucleolus"/>
    <property type="evidence" value="ECO:0007669"/>
    <property type="project" value="TreeGrafter"/>
</dbReference>
<dbReference type="Pfam" id="PF01189">
    <property type="entry name" value="Methyltr_RsmB-F"/>
    <property type="match status" value="1"/>
</dbReference>
<feature type="active site" description="Nucleophile" evidence="5">
    <location>
        <position position="362"/>
    </location>
</feature>
<name>A0A0A1WH93_ZEUCU</name>
<proteinExistence type="inferred from homology"/>
<dbReference type="Gene3D" id="3.30.70.1170">
    <property type="entry name" value="Sun protein, domain 3"/>
    <property type="match status" value="1"/>
</dbReference>
<feature type="binding site" evidence="5">
    <location>
        <position position="291"/>
    </location>
    <ligand>
        <name>S-adenosyl-L-methionine</name>
        <dbReference type="ChEBI" id="CHEBI:59789"/>
    </ligand>
</feature>
<sequence>MEENKFKHSIKVPTQYKRVAAVLTAALERKKSLKSLIFEEKHARLQGMQAILKQYIDNREVIDKAISHTKILEENPRLNSALCKILVTELIFGRRKLTGESKPVVTVSQYREKLEAALGEAVCITKKTKVLKPRYVRVNTNLLSMAEVFEMLATEEWRKKELVNSGSYNDFLEALTKLEEDEYMVDLHLEDLLIFHWKQKHYWACHPYVKDKKFMLQDKGTSLVAELLHPPPGAFVLDMCAAPGMKTIHVSNVMKNKGTIYAVEQNIERYNLLRNMTNLAGCEIVQPINADALTIDSSRCPNVEYILVDPSCSGSGMQNRMSLDPDEKDPARVKRLAGLQIKMLSHALKSFPNVKRIIYSTCSLFEEENEQVIQRCLESNPEFKLLSGKKALRNKWNNIGNTNYKNIGKNCLYTRPDQDHADGIFIAILEKRRSKESDE</sequence>
<evidence type="ECO:0000256" key="4">
    <source>
        <dbReference type="ARBA" id="ARBA00022884"/>
    </source>
</evidence>
<gene>
    <name evidence="7" type="primary">NSUN5_1</name>
    <name evidence="7" type="ORF">g.3998</name>
</gene>
<keyword evidence="4 5" id="KW-0694">RNA-binding</keyword>
<dbReference type="SUPFAM" id="SSF53335">
    <property type="entry name" value="S-adenosyl-L-methionine-dependent methyltransferases"/>
    <property type="match status" value="1"/>
</dbReference>
<dbReference type="GO" id="GO:0003723">
    <property type="term" value="F:RNA binding"/>
    <property type="evidence" value="ECO:0007669"/>
    <property type="project" value="UniProtKB-UniRule"/>
</dbReference>
<dbReference type="AlphaFoldDB" id="A0A0A1WH93"/>
<reference evidence="7" key="2">
    <citation type="journal article" date="2015" name="Gigascience">
        <title>Reconstructing a comprehensive transcriptome assembly of a white-pupal translocated strain of the pest fruit fly Bactrocera cucurbitae.</title>
        <authorList>
            <person name="Sim S.B."/>
            <person name="Calla B."/>
            <person name="Hall B."/>
            <person name="DeRego T."/>
            <person name="Geib S.M."/>
        </authorList>
    </citation>
    <scope>NUCLEOTIDE SEQUENCE</scope>
</reference>
<evidence type="ECO:0000256" key="3">
    <source>
        <dbReference type="ARBA" id="ARBA00022691"/>
    </source>
</evidence>
<dbReference type="PANTHER" id="PTHR22807">
    <property type="entry name" value="NOP2 YEAST -RELATED NOL1/NOP2/FMU SUN DOMAIN-CONTAINING"/>
    <property type="match status" value="1"/>
</dbReference>
<dbReference type="Pfam" id="PF21148">
    <property type="entry name" value="NSUN5_fdxn-like"/>
    <property type="match status" value="1"/>
</dbReference>
<dbReference type="PANTHER" id="PTHR22807:SF4">
    <property type="entry name" value="28S RRNA (CYTOSINE-C(5))-METHYLTRANSFERASE"/>
    <property type="match status" value="1"/>
</dbReference>
<dbReference type="EMBL" id="GBXI01016534">
    <property type="protein sequence ID" value="JAC97757.1"/>
    <property type="molecule type" value="Transcribed_RNA"/>
</dbReference>
<evidence type="ECO:0000256" key="2">
    <source>
        <dbReference type="ARBA" id="ARBA00022679"/>
    </source>
</evidence>
<dbReference type="Pfam" id="PF21153">
    <property type="entry name" value="NSUN5_N"/>
    <property type="match status" value="1"/>
</dbReference>
<reference evidence="7" key="1">
    <citation type="submission" date="2014-11" db="EMBL/GenBank/DDBJ databases">
        <authorList>
            <person name="Geib S."/>
        </authorList>
    </citation>
    <scope>NUCLEOTIDE SEQUENCE</scope>
</reference>
<protein>
    <submittedName>
        <fullName evidence="7">Putative methyltransferase NSUN5</fullName>
    </submittedName>
</protein>
<keyword evidence="1 5" id="KW-0489">Methyltransferase</keyword>
<evidence type="ECO:0000259" key="6">
    <source>
        <dbReference type="PROSITE" id="PS51686"/>
    </source>
</evidence>